<sequence length="236" mass="27508">SDDILIATYPKAGTTWVTYILELLYFGQTERLTSIPIYNRVPMLEAAFPSLQPGKDHLDNLTISPRLIKTHFPVQFLPKKVFLGAKVQVYMARNAKDSVVSYFNMEHMTTLHPEPGDWSSYLQRFMEGKMVFGSWHDHVNGWWEKKQNKLCCFLGLSPSAEEKEIIIGKVQFDAMKKNNMVNYSTSRELDFTKSSFMRKGKVDDWKNHFTVAQDEKFDENYKQKMKNSTLQFHTEV</sequence>
<reference evidence="5" key="2">
    <citation type="submission" date="2025-09" db="UniProtKB">
        <authorList>
            <consortium name="Ensembl"/>
        </authorList>
    </citation>
    <scope>IDENTIFICATION</scope>
</reference>
<dbReference type="InterPro" id="IPR000863">
    <property type="entry name" value="Sulfotransferase_dom"/>
</dbReference>
<name>A0A8D0D9T2_SANLU</name>
<dbReference type="GeneTree" id="ENSGT00940000163342"/>
<proteinExistence type="inferred from homology"/>
<keyword evidence="6" id="KW-1185">Reference proteome</keyword>
<feature type="domain" description="Sulfotransferase" evidence="4">
    <location>
        <begin position="2"/>
        <end position="148"/>
    </location>
</feature>
<dbReference type="InterPro" id="IPR027417">
    <property type="entry name" value="P-loop_NTPase"/>
</dbReference>
<evidence type="ECO:0000256" key="3">
    <source>
        <dbReference type="RuleBase" id="RU361155"/>
    </source>
</evidence>
<evidence type="ECO:0000259" key="4">
    <source>
        <dbReference type="Pfam" id="PF00685"/>
    </source>
</evidence>
<dbReference type="Gene3D" id="3.40.50.300">
    <property type="entry name" value="P-loop containing nucleotide triphosphate hydrolases"/>
    <property type="match status" value="1"/>
</dbReference>
<reference evidence="5" key="1">
    <citation type="submission" date="2025-08" db="UniProtKB">
        <authorList>
            <consortium name="Ensembl"/>
        </authorList>
    </citation>
    <scope>IDENTIFICATION</scope>
</reference>
<dbReference type="GO" id="GO:0008146">
    <property type="term" value="F:sulfotransferase activity"/>
    <property type="evidence" value="ECO:0007669"/>
    <property type="project" value="InterPro"/>
</dbReference>
<organism evidence="5 6">
    <name type="scientific">Sander lucioperca</name>
    <name type="common">Pike-perch</name>
    <name type="synonym">Perca lucioperca</name>
    <dbReference type="NCBI Taxonomy" id="283035"/>
    <lineage>
        <taxon>Eukaryota</taxon>
        <taxon>Metazoa</taxon>
        <taxon>Chordata</taxon>
        <taxon>Craniata</taxon>
        <taxon>Vertebrata</taxon>
        <taxon>Euteleostomi</taxon>
        <taxon>Actinopterygii</taxon>
        <taxon>Neopterygii</taxon>
        <taxon>Teleostei</taxon>
        <taxon>Neoteleostei</taxon>
        <taxon>Acanthomorphata</taxon>
        <taxon>Eupercaria</taxon>
        <taxon>Perciformes</taxon>
        <taxon>Percoidei</taxon>
        <taxon>Percidae</taxon>
        <taxon>Luciopercinae</taxon>
        <taxon>Sander</taxon>
    </lineage>
</organism>
<dbReference type="SUPFAM" id="SSF52540">
    <property type="entry name" value="P-loop containing nucleoside triphosphate hydrolases"/>
    <property type="match status" value="1"/>
</dbReference>
<evidence type="ECO:0000256" key="1">
    <source>
        <dbReference type="ARBA" id="ARBA00005771"/>
    </source>
</evidence>
<accession>A0A8D0D9T2</accession>
<keyword evidence="2 3" id="KW-0808">Transferase</keyword>
<evidence type="ECO:0000313" key="5">
    <source>
        <dbReference type="Ensembl" id="ENSSLUP00000049340.1"/>
    </source>
</evidence>
<evidence type="ECO:0000256" key="2">
    <source>
        <dbReference type="ARBA" id="ARBA00022679"/>
    </source>
</evidence>
<dbReference type="Pfam" id="PF00685">
    <property type="entry name" value="Sulfotransfer_1"/>
    <property type="match status" value="1"/>
</dbReference>
<dbReference type="EC" id="2.8.2.-" evidence="3"/>
<protein>
    <recommendedName>
        <fullName evidence="3">Sulfotransferase</fullName>
        <ecNumber evidence="3">2.8.2.-</ecNumber>
    </recommendedName>
</protein>
<dbReference type="AlphaFoldDB" id="A0A8D0D9T2"/>
<evidence type="ECO:0000313" key="6">
    <source>
        <dbReference type="Proteomes" id="UP000694568"/>
    </source>
</evidence>
<dbReference type="PANTHER" id="PTHR11783">
    <property type="entry name" value="SULFOTRANSFERASE SULT"/>
    <property type="match status" value="1"/>
</dbReference>
<comment type="similarity">
    <text evidence="1 3">Belongs to the sulfotransferase 1 family.</text>
</comment>
<dbReference type="Ensembl" id="ENSSLUT00000050811.1">
    <property type="protein sequence ID" value="ENSSLUP00000049340.1"/>
    <property type="gene ID" value="ENSSLUG00000021468.1"/>
</dbReference>
<dbReference type="Proteomes" id="UP000694568">
    <property type="component" value="Unplaced"/>
</dbReference>